<comment type="cofactor">
    <cofactor evidence="1">
        <name>Zn(2+)</name>
        <dbReference type="ChEBI" id="CHEBI:29105"/>
    </cofactor>
</comment>
<dbReference type="Proteomes" id="UP000094609">
    <property type="component" value="Chromosome"/>
</dbReference>
<evidence type="ECO:0000256" key="1">
    <source>
        <dbReference type="ARBA" id="ARBA00001947"/>
    </source>
</evidence>
<dbReference type="GO" id="GO:0006419">
    <property type="term" value="P:alanyl-tRNA aminoacylation"/>
    <property type="evidence" value="ECO:0007669"/>
    <property type="project" value="InterPro"/>
</dbReference>
<dbReference type="STRING" id="1193502.SHALO_0937"/>
<dbReference type="SUPFAM" id="SSF55186">
    <property type="entry name" value="ThrRS/AlaRS common domain"/>
    <property type="match status" value="1"/>
</dbReference>
<evidence type="ECO:0000313" key="6">
    <source>
        <dbReference type="Proteomes" id="UP000094609"/>
    </source>
</evidence>
<dbReference type="EMBL" id="CP017111">
    <property type="protein sequence ID" value="AOO64718.1"/>
    <property type="molecule type" value="Genomic_DNA"/>
</dbReference>
<dbReference type="InterPro" id="IPR012947">
    <property type="entry name" value="tRNA_SAD"/>
</dbReference>
<dbReference type="SUPFAM" id="SSF50447">
    <property type="entry name" value="Translation proteins"/>
    <property type="match status" value="1"/>
</dbReference>
<dbReference type="PANTHER" id="PTHR43462:SF1">
    <property type="entry name" value="ALANYL-TRNA EDITING PROTEIN AARSD1"/>
    <property type="match status" value="1"/>
</dbReference>
<dbReference type="InterPro" id="IPR018164">
    <property type="entry name" value="Ala-tRNA-synth_IIc_N"/>
</dbReference>
<dbReference type="GO" id="GO:0002161">
    <property type="term" value="F:aminoacyl-tRNA deacylase activity"/>
    <property type="evidence" value="ECO:0007669"/>
    <property type="project" value="UniProtKB-ARBA"/>
</dbReference>
<keyword evidence="2" id="KW-0479">Metal-binding</keyword>
<sequence>MLQKLFWNDPYLSEIQAKIESVEGDCIYLDQTIFYAFSGGQESDFGTIGGIEVLEATKEGTNIRYTMPSEHNLHIGQEVMVKIDWQRRYSLMQHHFAAELILELLYQELGSVEKIGAHIAQDKARIDFFWHENISTLFPLLLLKAAELIEKNLPIKSDYSDIANQRRYWKIDGFAEVPCGGTHLKHTGEVGQLSLKRKNIGKGKERIEIYLDN</sequence>
<name>A0A1D7TI62_9BACT</name>
<dbReference type="Pfam" id="PF07973">
    <property type="entry name" value="tRNA_SAD"/>
    <property type="match status" value="1"/>
</dbReference>
<dbReference type="GO" id="GO:0005524">
    <property type="term" value="F:ATP binding"/>
    <property type="evidence" value="ECO:0007669"/>
    <property type="project" value="InterPro"/>
</dbReference>
<evidence type="ECO:0000259" key="4">
    <source>
        <dbReference type="SMART" id="SM00863"/>
    </source>
</evidence>
<accession>A0A1D7TI62</accession>
<dbReference type="InterPro" id="IPR018163">
    <property type="entry name" value="Thr/Ala-tRNA-synth_IIc_edit"/>
</dbReference>
<dbReference type="Pfam" id="PF01411">
    <property type="entry name" value="tRNA-synt_2c"/>
    <property type="match status" value="1"/>
</dbReference>
<dbReference type="RefSeq" id="WP_069477577.1">
    <property type="nucleotide sequence ID" value="NZ_CP017111.1"/>
</dbReference>
<dbReference type="PANTHER" id="PTHR43462">
    <property type="entry name" value="ALANYL-TRNA EDITING PROTEIN"/>
    <property type="match status" value="1"/>
</dbReference>
<keyword evidence="3" id="KW-0862">Zinc</keyword>
<dbReference type="Gene3D" id="3.30.980.10">
    <property type="entry name" value="Threonyl-trna Synthetase, Chain A, domain 2"/>
    <property type="match status" value="1"/>
</dbReference>
<dbReference type="AlphaFoldDB" id="A0A1D7TI62"/>
<dbReference type="GO" id="GO:0046872">
    <property type="term" value="F:metal ion binding"/>
    <property type="evidence" value="ECO:0007669"/>
    <property type="project" value="UniProtKB-KW"/>
</dbReference>
<keyword evidence="6" id="KW-1185">Reference proteome</keyword>
<gene>
    <name evidence="5" type="ORF">SHALO_0937</name>
</gene>
<dbReference type="InterPro" id="IPR009000">
    <property type="entry name" value="Transl_B-barrel_sf"/>
</dbReference>
<evidence type="ECO:0000256" key="3">
    <source>
        <dbReference type="ARBA" id="ARBA00022833"/>
    </source>
</evidence>
<protein>
    <submittedName>
        <fullName evidence="5">Alanyl-tRNA editing protein AlaX-M</fullName>
    </submittedName>
</protein>
<organism evidence="5 6">
    <name type="scientific">Sulfurospirillum halorespirans DSM 13726</name>
    <dbReference type="NCBI Taxonomy" id="1193502"/>
    <lineage>
        <taxon>Bacteria</taxon>
        <taxon>Pseudomonadati</taxon>
        <taxon>Campylobacterota</taxon>
        <taxon>Epsilonproteobacteria</taxon>
        <taxon>Campylobacterales</taxon>
        <taxon>Sulfurospirillaceae</taxon>
        <taxon>Sulfurospirillum</taxon>
    </lineage>
</organism>
<reference evidence="6" key="1">
    <citation type="submission" date="2016-08" db="EMBL/GenBank/DDBJ databases">
        <title>Complete genome sequence of the organohalide-respiring Epsilonproteobacterium Sulfurospirillum halorespirans.</title>
        <authorList>
            <person name="Goris T."/>
            <person name="Zimmermann J."/>
            <person name="Schenz B."/>
            <person name="Lemos M."/>
            <person name="Hackermueller J."/>
            <person name="Diekert G."/>
        </authorList>
    </citation>
    <scope>NUCLEOTIDE SEQUENCE [LARGE SCALE GENOMIC DNA]</scope>
    <source>
        <strain>DSM 13726</strain>
        <strain evidence="6">PCE-M2</strain>
    </source>
</reference>
<feature type="domain" description="Threonyl/alanyl tRNA synthetase SAD" evidence="4">
    <location>
        <begin position="166"/>
        <end position="208"/>
    </location>
</feature>
<evidence type="ECO:0000313" key="5">
    <source>
        <dbReference type="EMBL" id="AOO64718.1"/>
    </source>
</evidence>
<dbReference type="InterPro" id="IPR051335">
    <property type="entry name" value="Alanyl-tRNA_Editing_Enzymes"/>
</dbReference>
<dbReference type="KEGG" id="shal:SHALO_0937"/>
<dbReference type="SMART" id="SM00863">
    <property type="entry name" value="tRNA_SAD"/>
    <property type="match status" value="1"/>
</dbReference>
<dbReference type="GO" id="GO:0004813">
    <property type="term" value="F:alanine-tRNA ligase activity"/>
    <property type="evidence" value="ECO:0007669"/>
    <property type="project" value="InterPro"/>
</dbReference>
<evidence type="ECO:0000256" key="2">
    <source>
        <dbReference type="ARBA" id="ARBA00022723"/>
    </source>
</evidence>
<proteinExistence type="predicted"/>
<dbReference type="Gene3D" id="2.40.30.130">
    <property type="match status" value="1"/>
</dbReference>
<dbReference type="PATRIC" id="fig|1193502.14.peg.944"/>